<dbReference type="NCBIfam" id="TIGR00219">
    <property type="entry name" value="mreC"/>
    <property type="match status" value="1"/>
</dbReference>
<comment type="similarity">
    <text evidence="1">Belongs to the MreC family.</text>
</comment>
<evidence type="ECO:0000259" key="8">
    <source>
        <dbReference type="Pfam" id="PF04085"/>
    </source>
</evidence>
<evidence type="ECO:0000256" key="3">
    <source>
        <dbReference type="ARBA" id="ARBA00022960"/>
    </source>
</evidence>
<dbReference type="Proteomes" id="UP000282211">
    <property type="component" value="Unassembled WGS sequence"/>
</dbReference>
<feature type="coiled-coil region" evidence="5">
    <location>
        <begin position="77"/>
        <end position="114"/>
    </location>
</feature>
<evidence type="ECO:0000256" key="1">
    <source>
        <dbReference type="ARBA" id="ARBA00009369"/>
    </source>
</evidence>
<evidence type="ECO:0000256" key="5">
    <source>
        <dbReference type="SAM" id="Coils"/>
    </source>
</evidence>
<dbReference type="GO" id="GO:0008360">
    <property type="term" value="P:regulation of cell shape"/>
    <property type="evidence" value="ECO:0007669"/>
    <property type="project" value="UniProtKB-KW"/>
</dbReference>
<feature type="compositionally biased region" description="Low complexity" evidence="6">
    <location>
        <begin position="303"/>
        <end position="312"/>
    </location>
</feature>
<accession>A0A420WJK6</accession>
<dbReference type="OrthoDB" id="8478127at2"/>
<evidence type="ECO:0000256" key="7">
    <source>
        <dbReference type="SAM" id="Phobius"/>
    </source>
</evidence>
<evidence type="ECO:0000313" key="10">
    <source>
        <dbReference type="Proteomes" id="UP000282211"/>
    </source>
</evidence>
<dbReference type="GO" id="GO:0005886">
    <property type="term" value="C:plasma membrane"/>
    <property type="evidence" value="ECO:0007669"/>
    <property type="project" value="TreeGrafter"/>
</dbReference>
<dbReference type="FunCoup" id="A0A420WJK6">
    <property type="interactions" value="317"/>
</dbReference>
<name>A0A420WJK6_9PROT</name>
<dbReference type="Gene3D" id="2.40.10.340">
    <property type="entry name" value="Rod shape-determining protein MreC, domain 1"/>
    <property type="match status" value="1"/>
</dbReference>
<organism evidence="9 10">
    <name type="scientific">Litorimonas taeanensis</name>
    <dbReference type="NCBI Taxonomy" id="568099"/>
    <lineage>
        <taxon>Bacteria</taxon>
        <taxon>Pseudomonadati</taxon>
        <taxon>Pseudomonadota</taxon>
        <taxon>Alphaproteobacteria</taxon>
        <taxon>Maricaulales</taxon>
        <taxon>Robiginitomaculaceae</taxon>
    </lineage>
</organism>
<feature type="domain" description="Rod shape-determining protein MreC beta-barrel core" evidence="8">
    <location>
        <begin position="138"/>
        <end position="255"/>
    </location>
</feature>
<proteinExistence type="inferred from homology"/>
<keyword evidence="10" id="KW-1185">Reference proteome</keyword>
<feature type="transmembrane region" description="Helical" evidence="7">
    <location>
        <begin position="15"/>
        <end position="34"/>
    </location>
</feature>
<feature type="region of interest" description="Disordered" evidence="6">
    <location>
        <begin position="284"/>
        <end position="327"/>
    </location>
</feature>
<keyword evidence="5" id="KW-0175">Coiled coil</keyword>
<dbReference type="InterPro" id="IPR042175">
    <property type="entry name" value="Cell/Rod_MreC_2"/>
</dbReference>
<evidence type="ECO:0000256" key="6">
    <source>
        <dbReference type="SAM" id="MobiDB-lite"/>
    </source>
</evidence>
<dbReference type="PANTHER" id="PTHR34138:SF1">
    <property type="entry name" value="CELL SHAPE-DETERMINING PROTEIN MREC"/>
    <property type="match status" value="1"/>
</dbReference>
<keyword evidence="7" id="KW-0812">Transmembrane</keyword>
<reference evidence="9 10" key="1">
    <citation type="submission" date="2018-10" db="EMBL/GenBank/DDBJ databases">
        <title>Genomic Encyclopedia of Type Strains, Phase IV (KMG-IV): sequencing the most valuable type-strain genomes for metagenomic binning, comparative biology and taxonomic classification.</title>
        <authorList>
            <person name="Goeker M."/>
        </authorList>
    </citation>
    <scope>NUCLEOTIDE SEQUENCE [LARGE SCALE GENOMIC DNA]</scope>
    <source>
        <strain evidence="9 10">DSM 22008</strain>
    </source>
</reference>
<dbReference type="EMBL" id="RBII01000001">
    <property type="protein sequence ID" value="RKQ71106.1"/>
    <property type="molecule type" value="Genomic_DNA"/>
</dbReference>
<evidence type="ECO:0000313" key="9">
    <source>
        <dbReference type="EMBL" id="RKQ71106.1"/>
    </source>
</evidence>
<evidence type="ECO:0000256" key="2">
    <source>
        <dbReference type="ARBA" id="ARBA00013855"/>
    </source>
</evidence>
<dbReference type="InParanoid" id="A0A420WJK6"/>
<gene>
    <name evidence="9" type="ORF">DES40_0414</name>
</gene>
<dbReference type="RefSeq" id="WP_121098910.1">
    <property type="nucleotide sequence ID" value="NZ_RBII01000001.1"/>
</dbReference>
<protein>
    <recommendedName>
        <fullName evidence="2">Cell shape-determining protein MreC</fullName>
    </recommendedName>
    <alternativeName>
        <fullName evidence="4">Cell shape protein MreC</fullName>
    </alternativeName>
</protein>
<sequence>MPRSSYSARSRDDNGPVFLVLVIAILISAALIVTQSGEARLRKSVQVQSDSIVSPLITLITRPIRASEGLFGSMSDRRRAYEENLVLRAELQQLREENSRLRVSQEEIARYEDMLSVTIETNVPLKRVAARTVNDLTGPFVRALLIDAGKDKGIKLGQAVMTSDGLVGHVILAGSNSSRILRLDDLNSRIPVINERAGSVAILAGDNSRKPKLIFSEIDADWQEGDIIVTSGDDGRLPRGLHIGTIDSVVNDEVRVSVSSFQKPLDWVWVAIFDPIAEPEAISETSLSENISEAELSTAPTHSDTTNNSDATNNDDDATLAIEGGTE</sequence>
<dbReference type="InterPro" id="IPR007221">
    <property type="entry name" value="MreC"/>
</dbReference>
<dbReference type="Pfam" id="PF04085">
    <property type="entry name" value="MreC"/>
    <property type="match status" value="1"/>
</dbReference>
<keyword evidence="3" id="KW-0133">Cell shape</keyword>
<dbReference type="PANTHER" id="PTHR34138">
    <property type="entry name" value="CELL SHAPE-DETERMINING PROTEIN MREC"/>
    <property type="match status" value="1"/>
</dbReference>
<evidence type="ECO:0000256" key="4">
    <source>
        <dbReference type="ARBA" id="ARBA00032089"/>
    </source>
</evidence>
<dbReference type="Gene3D" id="2.40.10.350">
    <property type="entry name" value="Rod shape-determining protein MreC, domain 2"/>
    <property type="match status" value="1"/>
</dbReference>
<dbReference type="InterPro" id="IPR055342">
    <property type="entry name" value="MreC_beta-barrel_core"/>
</dbReference>
<keyword evidence="7" id="KW-0472">Membrane</keyword>
<dbReference type="AlphaFoldDB" id="A0A420WJK6"/>
<dbReference type="InterPro" id="IPR042177">
    <property type="entry name" value="Cell/Rod_1"/>
</dbReference>
<comment type="caution">
    <text evidence="9">The sequence shown here is derived from an EMBL/GenBank/DDBJ whole genome shotgun (WGS) entry which is preliminary data.</text>
</comment>
<keyword evidence="7" id="KW-1133">Transmembrane helix</keyword>